<evidence type="ECO:0000256" key="1">
    <source>
        <dbReference type="SAM" id="MobiDB-lite"/>
    </source>
</evidence>
<name>A0ABU0P188_STRRH</name>
<evidence type="ECO:0000313" key="3">
    <source>
        <dbReference type="Proteomes" id="UP001230654"/>
    </source>
</evidence>
<feature type="region of interest" description="Disordered" evidence="1">
    <location>
        <begin position="200"/>
        <end position="252"/>
    </location>
</feature>
<dbReference type="EMBL" id="JAUSWV010000002">
    <property type="protein sequence ID" value="MDQ0585129.1"/>
    <property type="molecule type" value="Genomic_DNA"/>
</dbReference>
<reference evidence="2 3" key="1">
    <citation type="submission" date="2023-07" db="EMBL/GenBank/DDBJ databases">
        <title>Comparative genomics of wheat-associated soil bacteria to identify genetic determinants of phenazine resistance.</title>
        <authorList>
            <person name="Mouncey N."/>
        </authorList>
    </citation>
    <scope>NUCLEOTIDE SEQUENCE [LARGE SCALE GENOMIC DNA]</scope>
    <source>
        <strain evidence="2 3">B2I6</strain>
    </source>
</reference>
<protein>
    <recommendedName>
        <fullName evidence="4">CHAD domain-containing protein</fullName>
    </recommendedName>
</protein>
<feature type="compositionally biased region" description="Basic residues" evidence="1">
    <location>
        <begin position="223"/>
        <end position="252"/>
    </location>
</feature>
<keyword evidence="3" id="KW-1185">Reference proteome</keyword>
<sequence>MTARAYVRHEGSYDLSEDRHTFRVASTARRSGRSTPSRRAGWRRRISAERGRVRRRAGRRTCSRFWRASSRHWNSTRGCARRTGGPTASTRPGRAVWRRRFCSRWTGRPRRAGPAIRQTCGRAEAAARRALTLYDELDVRAWRLRFNRARAQAVLAQSYGGRGRPRAKVLRAHEQARSAFARLDAEEPGRAEEELHAIENTMESLRQAGPPAQARAQTAVNRSGKRRKGHQPKPRLRGRQGRKGAAGHRRHR</sequence>
<comment type="caution">
    <text evidence="2">The sequence shown here is derived from an EMBL/GenBank/DDBJ whole genome shotgun (WGS) entry which is preliminary data.</text>
</comment>
<accession>A0ABU0P188</accession>
<dbReference type="Proteomes" id="UP001230654">
    <property type="component" value="Unassembled WGS sequence"/>
</dbReference>
<evidence type="ECO:0008006" key="4">
    <source>
        <dbReference type="Google" id="ProtNLM"/>
    </source>
</evidence>
<proteinExistence type="predicted"/>
<feature type="compositionally biased region" description="Low complexity" evidence="1">
    <location>
        <begin position="206"/>
        <end position="219"/>
    </location>
</feature>
<gene>
    <name evidence="2" type="ORF">QF030_007307</name>
</gene>
<evidence type="ECO:0000313" key="2">
    <source>
        <dbReference type="EMBL" id="MDQ0585129.1"/>
    </source>
</evidence>
<organism evidence="2 3">
    <name type="scientific">Streptomyces rishiriensis</name>
    <dbReference type="NCBI Taxonomy" id="68264"/>
    <lineage>
        <taxon>Bacteria</taxon>
        <taxon>Bacillati</taxon>
        <taxon>Actinomycetota</taxon>
        <taxon>Actinomycetes</taxon>
        <taxon>Kitasatosporales</taxon>
        <taxon>Streptomycetaceae</taxon>
        <taxon>Streptomyces</taxon>
    </lineage>
</organism>